<gene>
    <name evidence="2" type="ORF">GMB86_11590</name>
</gene>
<dbReference type="InterPro" id="IPR007383">
    <property type="entry name" value="DUF445"/>
</dbReference>
<dbReference type="PANTHER" id="PTHR38442:SF1">
    <property type="entry name" value="INNER MEMBRANE PROTEIN"/>
    <property type="match status" value="1"/>
</dbReference>
<feature type="transmembrane region" description="Helical" evidence="1">
    <location>
        <begin position="6"/>
        <end position="29"/>
    </location>
</feature>
<keyword evidence="1" id="KW-1133">Transmembrane helix</keyword>
<dbReference type="AlphaFoldDB" id="A0A6N8CSL3"/>
<evidence type="ECO:0000313" key="2">
    <source>
        <dbReference type="EMBL" id="MTT32648.1"/>
    </source>
</evidence>
<organism evidence="2 3">
    <name type="scientific">Terrilactibacillus tamarindi</name>
    <dbReference type="NCBI Taxonomy" id="2599694"/>
    <lineage>
        <taxon>Bacteria</taxon>
        <taxon>Bacillati</taxon>
        <taxon>Bacillota</taxon>
        <taxon>Bacilli</taxon>
        <taxon>Bacillales</taxon>
        <taxon>Bacillaceae</taxon>
        <taxon>Terrilactibacillus</taxon>
    </lineage>
</organism>
<name>A0A6N8CSL3_9BACI</name>
<dbReference type="PANTHER" id="PTHR38442">
    <property type="entry name" value="INNER MEMBRANE PROTEIN-RELATED"/>
    <property type="match status" value="1"/>
</dbReference>
<keyword evidence="1" id="KW-0812">Transmembrane</keyword>
<reference evidence="2 3" key="1">
    <citation type="submission" date="2019-11" db="EMBL/GenBank/DDBJ databases">
        <title>Terrilactibacillus tamarindus sp. nov. BCM23-1 isolated from bark of Tamarindus indica.</title>
        <authorList>
            <person name="Kingkaew E."/>
            <person name="Tanasupawat S."/>
        </authorList>
    </citation>
    <scope>NUCLEOTIDE SEQUENCE [LARGE SCALE GENOMIC DNA]</scope>
    <source>
        <strain evidence="2 3">BCM23-1</strain>
    </source>
</reference>
<accession>A0A6N8CSL3</accession>
<dbReference type="OrthoDB" id="9769590at2"/>
<keyword evidence="1" id="KW-0472">Membrane</keyword>
<dbReference type="EMBL" id="WNHB01000018">
    <property type="protein sequence ID" value="MTT32648.1"/>
    <property type="molecule type" value="Genomic_DNA"/>
</dbReference>
<feature type="transmembrane region" description="Helical" evidence="1">
    <location>
        <begin position="368"/>
        <end position="390"/>
    </location>
</feature>
<evidence type="ECO:0000256" key="1">
    <source>
        <dbReference type="SAM" id="Phobius"/>
    </source>
</evidence>
<protein>
    <submittedName>
        <fullName evidence="2">DUF445 family protein</fullName>
    </submittedName>
</protein>
<evidence type="ECO:0000313" key="3">
    <source>
        <dbReference type="Proteomes" id="UP000440978"/>
    </source>
</evidence>
<keyword evidence="3" id="KW-1185">Reference proteome</keyword>
<comment type="caution">
    <text evidence="2">The sequence shown here is derived from an EMBL/GenBank/DDBJ whole genome shotgun (WGS) entry which is preliminary data.</text>
</comment>
<dbReference type="GO" id="GO:0005886">
    <property type="term" value="C:plasma membrane"/>
    <property type="evidence" value="ECO:0007669"/>
    <property type="project" value="TreeGrafter"/>
</dbReference>
<dbReference type="Proteomes" id="UP000440978">
    <property type="component" value="Unassembled WGS sequence"/>
</dbReference>
<sequence length="391" mass="45551">MFFGGLMFSGFTAALVAGLADWFAVSALFRKPLGIKSHPSLFIRTDIISSNRKRLIDTLVSMIEKDLFSIENLDRKVGEIRLEAKIVQVLDHDEVKHEISKTIQTIMIDYIKHMNSTEIGEFLEYTLKEQLGNLEITPLIIEVIDYSIKKRQGEKFIPFIIEEVINICKSNEISELIRMSLLEAKTSYMKEQTFRQWIDRFITDSTIDKLTLKVQKRLIGFLEKIMDKENPIREKIRKECLNYIDQIKGDHVLREKMDSWINNQIINKIRIDTYVTECLQQYKDKASMNDNIIKAEKVESIFETLLQQYKTHSSVRDEMESLLQIMVRRWIHVKHHALGTLVKEGLNTYTTEDLVHSIETKAGHDLQLIRVSGTLVGFFTGVILYLLTFWV</sequence>
<dbReference type="Pfam" id="PF04286">
    <property type="entry name" value="DUF445"/>
    <property type="match status" value="1"/>
</dbReference>
<proteinExistence type="predicted"/>